<name>A0A9D2NK46_9FIRM</name>
<sequence length="302" mass="33906">MDASTDNQIFTEMKCGTNFAYILNDNSRFLTTEYKVLQSQTGGCFLRSMKMTYNGKTELYYMTDSYKAFSALAPVLSADRFLAVAGNLLDAVGEVKNNGFLTCSNLDISFEKIYIDTATYKVRLAYLPVEPPLFPDETGFENELRAGLIKAIDCRADKYTPELKRLSEDLSDGTLTLEETAVRLRGGTIRREPAPPVPEKAKEQTMYLVTMNAPRTELKVTKDEFIIGKKVSAVDGAVTFNRMISRLHCKVSRKNGGYEITDLKSANGTYINQERLTPERAYPLKNGDVVRLANTDFQVIIR</sequence>
<dbReference type="InterPro" id="IPR000253">
    <property type="entry name" value="FHA_dom"/>
</dbReference>
<dbReference type="Gene3D" id="2.60.200.20">
    <property type="match status" value="1"/>
</dbReference>
<dbReference type="SUPFAM" id="SSF49879">
    <property type="entry name" value="SMAD/FHA domain"/>
    <property type="match status" value="1"/>
</dbReference>
<evidence type="ECO:0000259" key="1">
    <source>
        <dbReference type="PROSITE" id="PS50006"/>
    </source>
</evidence>
<reference evidence="2" key="1">
    <citation type="journal article" date="2021" name="PeerJ">
        <title>Extensive microbial diversity within the chicken gut microbiome revealed by metagenomics and culture.</title>
        <authorList>
            <person name="Gilroy R."/>
            <person name="Ravi A."/>
            <person name="Getino M."/>
            <person name="Pursley I."/>
            <person name="Horton D.L."/>
            <person name="Alikhan N.F."/>
            <person name="Baker D."/>
            <person name="Gharbi K."/>
            <person name="Hall N."/>
            <person name="Watson M."/>
            <person name="Adriaenssens E.M."/>
            <person name="Foster-Nyarko E."/>
            <person name="Jarju S."/>
            <person name="Secka A."/>
            <person name="Antonio M."/>
            <person name="Oren A."/>
            <person name="Chaudhuri R.R."/>
            <person name="La Ragione R."/>
            <person name="Hildebrand F."/>
            <person name="Pallen M.J."/>
        </authorList>
    </citation>
    <scope>NUCLEOTIDE SEQUENCE</scope>
    <source>
        <strain evidence="2">ChiW19-954</strain>
    </source>
</reference>
<proteinExistence type="predicted"/>
<dbReference type="Pfam" id="PF00498">
    <property type="entry name" value="FHA"/>
    <property type="match status" value="1"/>
</dbReference>
<gene>
    <name evidence="2" type="ORF">H9758_04930</name>
</gene>
<dbReference type="SMART" id="SM00240">
    <property type="entry name" value="FHA"/>
    <property type="match status" value="1"/>
</dbReference>
<protein>
    <submittedName>
        <fullName evidence="2">FHA domain-containing protein</fullName>
    </submittedName>
</protein>
<dbReference type="CDD" id="cd00060">
    <property type="entry name" value="FHA"/>
    <property type="match status" value="1"/>
</dbReference>
<dbReference type="EMBL" id="DWWO01000063">
    <property type="protein sequence ID" value="HJC33921.1"/>
    <property type="molecule type" value="Genomic_DNA"/>
</dbReference>
<comment type="caution">
    <text evidence="2">The sequence shown here is derived from an EMBL/GenBank/DDBJ whole genome shotgun (WGS) entry which is preliminary data.</text>
</comment>
<dbReference type="Proteomes" id="UP000823890">
    <property type="component" value="Unassembled WGS sequence"/>
</dbReference>
<dbReference type="InterPro" id="IPR008984">
    <property type="entry name" value="SMAD_FHA_dom_sf"/>
</dbReference>
<feature type="domain" description="FHA" evidence="1">
    <location>
        <begin position="225"/>
        <end position="276"/>
    </location>
</feature>
<accession>A0A9D2NK46</accession>
<organism evidence="2 3">
    <name type="scientific">Candidatus Mediterraneibacter faecipullorum</name>
    <dbReference type="NCBI Taxonomy" id="2838670"/>
    <lineage>
        <taxon>Bacteria</taxon>
        <taxon>Bacillati</taxon>
        <taxon>Bacillota</taxon>
        <taxon>Clostridia</taxon>
        <taxon>Lachnospirales</taxon>
        <taxon>Lachnospiraceae</taxon>
        <taxon>Mediterraneibacter</taxon>
    </lineage>
</organism>
<evidence type="ECO:0000313" key="3">
    <source>
        <dbReference type="Proteomes" id="UP000823890"/>
    </source>
</evidence>
<dbReference type="PROSITE" id="PS50006">
    <property type="entry name" value="FHA_DOMAIN"/>
    <property type="match status" value="1"/>
</dbReference>
<reference evidence="2" key="2">
    <citation type="submission" date="2021-04" db="EMBL/GenBank/DDBJ databases">
        <authorList>
            <person name="Gilroy R."/>
        </authorList>
    </citation>
    <scope>NUCLEOTIDE SEQUENCE</scope>
    <source>
        <strain evidence="2">ChiW19-954</strain>
    </source>
</reference>
<dbReference type="AlphaFoldDB" id="A0A9D2NK46"/>
<evidence type="ECO:0000313" key="2">
    <source>
        <dbReference type="EMBL" id="HJC33921.1"/>
    </source>
</evidence>